<dbReference type="AlphaFoldDB" id="A0A5J6MQ52"/>
<evidence type="ECO:0000313" key="3">
    <source>
        <dbReference type="EMBL" id="QEX16956.1"/>
    </source>
</evidence>
<reference evidence="3 4" key="1">
    <citation type="submission" date="2019-08" db="EMBL/GenBank/DDBJ databases">
        <title>Hyperibacter terrae gen. nov., sp. nov. and Hyperibacter viscosus sp. nov., two new members in the family Rhodospirillaceae isolated from the rhizosphere of Hypericum perforatum.</title>
        <authorList>
            <person name="Noviana Z."/>
        </authorList>
    </citation>
    <scope>NUCLEOTIDE SEQUENCE [LARGE SCALE GENOMIC DNA]</scope>
    <source>
        <strain evidence="3 4">R5913</strain>
    </source>
</reference>
<dbReference type="InterPro" id="IPR050272">
    <property type="entry name" value="Isochorismatase-like_hydrls"/>
</dbReference>
<gene>
    <name evidence="3" type="ORF">FRZ44_22510</name>
</gene>
<dbReference type="GO" id="GO:0016787">
    <property type="term" value="F:hydrolase activity"/>
    <property type="evidence" value="ECO:0007669"/>
    <property type="project" value="UniProtKB-KW"/>
</dbReference>
<protein>
    <submittedName>
        <fullName evidence="3">Cysteine hydrolase</fullName>
    </submittedName>
</protein>
<name>A0A5J6MQ52_9PROT</name>
<dbReference type="InterPro" id="IPR036380">
    <property type="entry name" value="Isochorismatase-like_sf"/>
</dbReference>
<organism evidence="3 4">
    <name type="scientific">Hypericibacter terrae</name>
    <dbReference type="NCBI Taxonomy" id="2602015"/>
    <lineage>
        <taxon>Bacteria</taxon>
        <taxon>Pseudomonadati</taxon>
        <taxon>Pseudomonadota</taxon>
        <taxon>Alphaproteobacteria</taxon>
        <taxon>Rhodospirillales</taxon>
        <taxon>Dongiaceae</taxon>
        <taxon>Hypericibacter</taxon>
    </lineage>
</organism>
<accession>A0A5J6MQ52</accession>
<dbReference type="PANTHER" id="PTHR43540">
    <property type="entry name" value="PEROXYUREIDOACRYLATE/UREIDOACRYLATE AMIDOHYDROLASE-RELATED"/>
    <property type="match status" value="1"/>
</dbReference>
<dbReference type="CDD" id="cd01014">
    <property type="entry name" value="nicotinamidase_related"/>
    <property type="match status" value="1"/>
</dbReference>
<dbReference type="Gene3D" id="3.40.50.850">
    <property type="entry name" value="Isochorismatase-like"/>
    <property type="match status" value="1"/>
</dbReference>
<dbReference type="Proteomes" id="UP000326202">
    <property type="component" value="Chromosome"/>
</dbReference>
<sequence length="211" mass="22240">MTSRPPSLLDIVKAPQTASPLATSALLLIDAQEEYRRGRLKLDGIEPAIAEAARLLALARRAGLPVFHIVQHAGAGSPIFDPRGPMIEIFEELRPGSGERVVVKSLPNAFAKTDLHELITATGRRELIIAGFMTHMCVSATARAATDLGYRNTIVAHATATRDLPDPLGGVIAAGTVKRAALAMLADRFAIVVPDCDALQAAQPSPVSAAV</sequence>
<feature type="domain" description="Isochorismatase-like" evidence="2">
    <location>
        <begin position="24"/>
        <end position="192"/>
    </location>
</feature>
<keyword evidence="1 3" id="KW-0378">Hydrolase</keyword>
<dbReference type="KEGG" id="htq:FRZ44_22510"/>
<dbReference type="PANTHER" id="PTHR43540:SF15">
    <property type="entry name" value="BLR5631 PROTEIN"/>
    <property type="match status" value="1"/>
</dbReference>
<dbReference type="OrthoDB" id="9794942at2"/>
<dbReference type="RefSeq" id="WP_151177251.1">
    <property type="nucleotide sequence ID" value="NZ_CP042906.1"/>
</dbReference>
<evidence type="ECO:0000256" key="1">
    <source>
        <dbReference type="ARBA" id="ARBA00022801"/>
    </source>
</evidence>
<dbReference type="Pfam" id="PF00857">
    <property type="entry name" value="Isochorismatase"/>
    <property type="match status" value="1"/>
</dbReference>
<dbReference type="EMBL" id="CP042906">
    <property type="protein sequence ID" value="QEX16956.1"/>
    <property type="molecule type" value="Genomic_DNA"/>
</dbReference>
<keyword evidence="4" id="KW-1185">Reference proteome</keyword>
<dbReference type="SUPFAM" id="SSF52499">
    <property type="entry name" value="Isochorismatase-like hydrolases"/>
    <property type="match status" value="1"/>
</dbReference>
<proteinExistence type="predicted"/>
<evidence type="ECO:0000313" key="4">
    <source>
        <dbReference type="Proteomes" id="UP000326202"/>
    </source>
</evidence>
<evidence type="ECO:0000259" key="2">
    <source>
        <dbReference type="Pfam" id="PF00857"/>
    </source>
</evidence>
<dbReference type="InterPro" id="IPR000868">
    <property type="entry name" value="Isochorismatase-like_dom"/>
</dbReference>